<dbReference type="EMBL" id="CM016556">
    <property type="protein sequence ID" value="TKW18338.1"/>
    <property type="molecule type" value="Genomic_DNA"/>
</dbReference>
<proteinExistence type="predicted"/>
<accession>A0A4U6UPT3</accession>
<keyword evidence="3" id="KW-1185">Reference proteome</keyword>
<dbReference type="AlphaFoldDB" id="A0A4U6UPT3"/>
<organism evidence="2 3">
    <name type="scientific">Setaria viridis</name>
    <name type="common">Green bristlegrass</name>
    <name type="synonym">Setaria italica subsp. viridis</name>
    <dbReference type="NCBI Taxonomy" id="4556"/>
    <lineage>
        <taxon>Eukaryota</taxon>
        <taxon>Viridiplantae</taxon>
        <taxon>Streptophyta</taxon>
        <taxon>Embryophyta</taxon>
        <taxon>Tracheophyta</taxon>
        <taxon>Spermatophyta</taxon>
        <taxon>Magnoliopsida</taxon>
        <taxon>Liliopsida</taxon>
        <taxon>Poales</taxon>
        <taxon>Poaceae</taxon>
        <taxon>PACMAD clade</taxon>
        <taxon>Panicoideae</taxon>
        <taxon>Panicodae</taxon>
        <taxon>Paniceae</taxon>
        <taxon>Cenchrinae</taxon>
        <taxon>Setaria</taxon>
    </lineage>
</organism>
<evidence type="ECO:0000256" key="1">
    <source>
        <dbReference type="SAM" id="MobiDB-lite"/>
    </source>
</evidence>
<gene>
    <name evidence="2" type="ORF">SEVIR_5G424700v2</name>
</gene>
<protein>
    <submittedName>
        <fullName evidence="2">Uncharacterized protein</fullName>
    </submittedName>
</protein>
<sequence length="179" mass="20651">MVFEYFKWSSNLNSVLFWTLTEMQWSIETETELFSSWPNFQSSWSLKLASRRTSPSSRLRPITRAHRAVTTSQETPTTSRPTRSTTAPPQFLPCSAARHQHPQDLEPLEVEYVEISSKLAQEGEDVIVVEQVPKATPELVVETTDPEEQQGSWAVTHGTFDRTMMYTRTRPRAMRAQFR</sequence>
<feature type="region of interest" description="Disordered" evidence="1">
    <location>
        <begin position="57"/>
        <end position="89"/>
    </location>
</feature>
<dbReference type="Proteomes" id="UP000298652">
    <property type="component" value="Chromosome 5"/>
</dbReference>
<name>A0A4U6UPT3_SETVI</name>
<dbReference type="Gramene" id="TKW18338">
    <property type="protein sequence ID" value="TKW18338"/>
    <property type="gene ID" value="SEVIR_5G424700v2"/>
</dbReference>
<evidence type="ECO:0000313" key="2">
    <source>
        <dbReference type="EMBL" id="TKW18338.1"/>
    </source>
</evidence>
<reference evidence="2" key="1">
    <citation type="submission" date="2019-03" db="EMBL/GenBank/DDBJ databases">
        <title>WGS assembly of Setaria viridis.</title>
        <authorList>
            <person name="Huang P."/>
            <person name="Jenkins J."/>
            <person name="Grimwood J."/>
            <person name="Barry K."/>
            <person name="Healey A."/>
            <person name="Mamidi S."/>
            <person name="Sreedasyam A."/>
            <person name="Shu S."/>
            <person name="Feldman M."/>
            <person name="Wu J."/>
            <person name="Yu Y."/>
            <person name="Chen C."/>
            <person name="Johnson J."/>
            <person name="Rokhsar D."/>
            <person name="Baxter I."/>
            <person name="Schmutz J."/>
            <person name="Brutnell T."/>
            <person name="Kellogg E."/>
        </authorList>
    </citation>
    <scope>NUCLEOTIDE SEQUENCE [LARGE SCALE GENOMIC DNA]</scope>
</reference>
<evidence type="ECO:0000313" key="3">
    <source>
        <dbReference type="Proteomes" id="UP000298652"/>
    </source>
</evidence>
<feature type="compositionally biased region" description="Low complexity" evidence="1">
    <location>
        <begin position="70"/>
        <end position="89"/>
    </location>
</feature>